<proteinExistence type="predicted"/>
<dbReference type="EMBL" id="MFEO01000030">
    <property type="protein sequence ID" value="OGE88717.1"/>
    <property type="molecule type" value="Genomic_DNA"/>
</dbReference>
<gene>
    <name evidence="2" type="ORF">A2722_02320</name>
</gene>
<organism evidence="2 3">
    <name type="scientific">Candidatus Doudnabacteria bacterium RIFCSPHIGHO2_01_FULL_50_11</name>
    <dbReference type="NCBI Taxonomy" id="1817828"/>
    <lineage>
        <taxon>Bacteria</taxon>
        <taxon>Candidatus Doudnaibacteriota</taxon>
    </lineage>
</organism>
<dbReference type="AlphaFoldDB" id="A0A1F5PFI6"/>
<dbReference type="InterPro" id="IPR043725">
    <property type="entry name" value="DUF5667"/>
</dbReference>
<dbReference type="Pfam" id="PF18915">
    <property type="entry name" value="DUF5667"/>
    <property type="match status" value="1"/>
</dbReference>
<protein>
    <recommendedName>
        <fullName evidence="1">DUF5667 domain-containing protein</fullName>
    </recommendedName>
</protein>
<feature type="domain" description="DUF5667" evidence="1">
    <location>
        <begin position="5"/>
        <end position="86"/>
    </location>
</feature>
<evidence type="ECO:0000313" key="2">
    <source>
        <dbReference type="EMBL" id="OGE88717.1"/>
    </source>
</evidence>
<sequence length="194" mass="22247">MSATSVLYPVKRIGEWIDLNFLVFEAPAKQIRHLVLADRRVNEYQLLLKAGYEGPRSDNLLRSYETELASSEYMAEQLTLLDNQYRTTIESVYITSLSDYITLEAAGSDALTQRFLAAAQDYNHKAIQVLIQRHRYTPEDQSNYQALIQLRLAYESVKTGLSAEQRQKLEKAEQILEEGTELEYAYDLIAGRSN</sequence>
<accession>A0A1F5PFI6</accession>
<evidence type="ECO:0000259" key="1">
    <source>
        <dbReference type="Pfam" id="PF18915"/>
    </source>
</evidence>
<comment type="caution">
    <text evidence="2">The sequence shown here is derived from an EMBL/GenBank/DDBJ whole genome shotgun (WGS) entry which is preliminary data.</text>
</comment>
<evidence type="ECO:0000313" key="3">
    <source>
        <dbReference type="Proteomes" id="UP000178377"/>
    </source>
</evidence>
<reference evidence="2 3" key="1">
    <citation type="journal article" date="2016" name="Nat. Commun.">
        <title>Thousands of microbial genomes shed light on interconnected biogeochemical processes in an aquifer system.</title>
        <authorList>
            <person name="Anantharaman K."/>
            <person name="Brown C.T."/>
            <person name="Hug L.A."/>
            <person name="Sharon I."/>
            <person name="Castelle C.J."/>
            <person name="Probst A.J."/>
            <person name="Thomas B.C."/>
            <person name="Singh A."/>
            <person name="Wilkins M.J."/>
            <person name="Karaoz U."/>
            <person name="Brodie E.L."/>
            <person name="Williams K.H."/>
            <person name="Hubbard S.S."/>
            <person name="Banfield J.F."/>
        </authorList>
    </citation>
    <scope>NUCLEOTIDE SEQUENCE [LARGE SCALE GENOMIC DNA]</scope>
</reference>
<name>A0A1F5PFI6_9BACT</name>
<dbReference type="Proteomes" id="UP000178377">
    <property type="component" value="Unassembled WGS sequence"/>
</dbReference>